<comment type="caution">
    <text evidence="1">The sequence shown here is derived from an EMBL/GenBank/DDBJ whole genome shotgun (WGS) entry which is preliminary data.</text>
</comment>
<dbReference type="EMBL" id="ABIY02000122">
    <property type="protein sequence ID" value="EDU99078.1"/>
    <property type="molecule type" value="Genomic_DNA"/>
</dbReference>
<dbReference type="AlphaFoldDB" id="B3JPM6"/>
<accession>B3JPM6</accession>
<dbReference type="STRING" id="470145.BACCOP_03826"/>
<proteinExistence type="predicted"/>
<dbReference type="HOGENOM" id="CLU_3212269_0_0_10"/>
<name>B3JPM6_9BACT</name>
<organism evidence="1 2">
    <name type="scientific">Phocaeicola coprocola DSM 17136</name>
    <dbReference type="NCBI Taxonomy" id="470145"/>
    <lineage>
        <taxon>Bacteria</taxon>
        <taxon>Pseudomonadati</taxon>
        <taxon>Bacteroidota</taxon>
        <taxon>Bacteroidia</taxon>
        <taxon>Bacteroidales</taxon>
        <taxon>Bacteroidaceae</taxon>
        <taxon>Phocaeicola</taxon>
    </lineage>
</organism>
<evidence type="ECO:0000313" key="2">
    <source>
        <dbReference type="Proteomes" id="UP000003146"/>
    </source>
</evidence>
<reference evidence="1 2" key="1">
    <citation type="submission" date="2008-04" db="EMBL/GenBank/DDBJ databases">
        <title>Draft genome sequence of Bacteroides coprocola (DSM 17136).</title>
        <authorList>
            <person name="Sudarsanam P."/>
            <person name="Ley R."/>
            <person name="Guruge J."/>
            <person name="Turnbaugh P.J."/>
            <person name="Mahowald M."/>
            <person name="Liep D."/>
            <person name="Gordon J."/>
        </authorList>
    </citation>
    <scope>NUCLEOTIDE SEQUENCE [LARGE SCALE GENOMIC DNA]</scope>
    <source>
        <strain evidence="1 2">DSM 17136</strain>
    </source>
</reference>
<protein>
    <submittedName>
        <fullName evidence="1">Uncharacterized protein</fullName>
    </submittedName>
</protein>
<dbReference type="Proteomes" id="UP000003146">
    <property type="component" value="Unassembled WGS sequence"/>
</dbReference>
<gene>
    <name evidence="1" type="ORF">BACCOP_03826</name>
</gene>
<reference evidence="1 2" key="2">
    <citation type="submission" date="2008-04" db="EMBL/GenBank/DDBJ databases">
        <authorList>
            <person name="Fulton L."/>
            <person name="Clifton S."/>
            <person name="Fulton B."/>
            <person name="Xu J."/>
            <person name="Minx P."/>
            <person name="Pepin K.H."/>
            <person name="Johnson M."/>
            <person name="Thiruvilangam P."/>
            <person name="Bhonagiri V."/>
            <person name="Nash W.E."/>
            <person name="Mardis E.R."/>
            <person name="Wilson R.K."/>
        </authorList>
    </citation>
    <scope>NUCLEOTIDE SEQUENCE [LARGE SCALE GENOMIC DNA]</scope>
    <source>
        <strain evidence="1 2">DSM 17136</strain>
    </source>
</reference>
<evidence type="ECO:0000313" key="1">
    <source>
        <dbReference type="EMBL" id="EDU99078.1"/>
    </source>
</evidence>
<sequence length="44" mass="5048">MRLASQNKQQITENENKLRFCQTGVDNKNKCGSLPLLESCRTCF</sequence>